<keyword evidence="4" id="KW-1185">Reference proteome</keyword>
<comment type="caution">
    <text evidence="3">The sequence shown here is derived from an EMBL/GenBank/DDBJ whole genome shotgun (WGS) entry which is preliminary data.</text>
</comment>
<name>A0A9P3G7L5_9APHY</name>
<feature type="transmembrane region" description="Helical" evidence="2">
    <location>
        <begin position="236"/>
        <end position="256"/>
    </location>
</feature>
<dbReference type="EMBL" id="BPQB01000012">
    <property type="protein sequence ID" value="GJE89300.1"/>
    <property type="molecule type" value="Genomic_DNA"/>
</dbReference>
<dbReference type="Proteomes" id="UP000703269">
    <property type="component" value="Unassembled WGS sequence"/>
</dbReference>
<dbReference type="AlphaFoldDB" id="A0A9P3G7L5"/>
<sequence length="385" mass="40514">MLVALTRDRISAALVNVTVDDQGADPTSKFELSFNPPWTLGQNCSGCEAQPDPKQVHGGTWSDITYDPSSPTRTFPQNATFDFTGPAVYVYGIQSHATTDPVSEADIVFYIDGTRLGNYKFTPNSTDNAYTYNQLLFKAEGLGQASHLLKIQNGQIGGPISLTLLDYLVYSTNDTSGTSVPVISFPTGIPGAFSVSNPKSSRGAGTTPASAAVQPPSSSAATSTSNHSPSDTARTAIIAVAAAIGMLALLLLVCLARRRRYRTPTALSRAILIPVDTMNILPQTAHVYIAGNSPAPPYSDPAPSYASVYFPLDPPRPAWMEQVGPSTSRLPAGTALPAANASIPEAGPRPYPRSEFGGSSVAPGTAPPLYRSEAGTEEQVVQPVL</sequence>
<keyword evidence="2" id="KW-0472">Membrane</keyword>
<proteinExistence type="predicted"/>
<evidence type="ECO:0000256" key="2">
    <source>
        <dbReference type="SAM" id="Phobius"/>
    </source>
</evidence>
<evidence type="ECO:0000313" key="3">
    <source>
        <dbReference type="EMBL" id="GJE89300.1"/>
    </source>
</evidence>
<reference evidence="3 4" key="1">
    <citation type="submission" date="2021-08" db="EMBL/GenBank/DDBJ databases">
        <title>Draft Genome Sequence of Phanerochaete sordida strain YK-624.</title>
        <authorList>
            <person name="Mori T."/>
            <person name="Dohra H."/>
            <person name="Suzuki T."/>
            <person name="Kawagishi H."/>
            <person name="Hirai H."/>
        </authorList>
    </citation>
    <scope>NUCLEOTIDE SEQUENCE [LARGE SCALE GENOMIC DNA]</scope>
    <source>
        <strain evidence="3 4">YK-624</strain>
    </source>
</reference>
<dbReference type="Gene3D" id="2.60.120.260">
    <property type="entry name" value="Galactose-binding domain-like"/>
    <property type="match status" value="1"/>
</dbReference>
<protein>
    <submittedName>
        <fullName evidence="3">Uncharacterized protein</fullName>
    </submittedName>
</protein>
<evidence type="ECO:0000313" key="4">
    <source>
        <dbReference type="Proteomes" id="UP000703269"/>
    </source>
</evidence>
<accession>A0A9P3G7L5</accession>
<evidence type="ECO:0000256" key="1">
    <source>
        <dbReference type="SAM" id="MobiDB-lite"/>
    </source>
</evidence>
<keyword evidence="2" id="KW-0812">Transmembrane</keyword>
<feature type="region of interest" description="Disordered" evidence="1">
    <location>
        <begin position="196"/>
        <end position="229"/>
    </location>
</feature>
<gene>
    <name evidence="3" type="ORF">PsYK624_053970</name>
</gene>
<feature type="region of interest" description="Disordered" evidence="1">
    <location>
        <begin position="339"/>
        <end position="385"/>
    </location>
</feature>
<dbReference type="OrthoDB" id="3245657at2759"/>
<keyword evidence="2" id="KW-1133">Transmembrane helix</keyword>
<organism evidence="3 4">
    <name type="scientific">Phanerochaete sordida</name>
    <dbReference type="NCBI Taxonomy" id="48140"/>
    <lineage>
        <taxon>Eukaryota</taxon>
        <taxon>Fungi</taxon>
        <taxon>Dikarya</taxon>
        <taxon>Basidiomycota</taxon>
        <taxon>Agaricomycotina</taxon>
        <taxon>Agaricomycetes</taxon>
        <taxon>Polyporales</taxon>
        <taxon>Phanerochaetaceae</taxon>
        <taxon>Phanerochaete</taxon>
    </lineage>
</organism>
<feature type="compositionally biased region" description="Low complexity" evidence="1">
    <location>
        <begin position="206"/>
        <end position="229"/>
    </location>
</feature>